<protein>
    <submittedName>
        <fullName evidence="1">Uncharacterized protein</fullName>
    </submittedName>
</protein>
<evidence type="ECO:0000313" key="1">
    <source>
        <dbReference type="EMBL" id="KAJ7101479.1"/>
    </source>
</evidence>
<keyword evidence="2" id="KW-1185">Reference proteome</keyword>
<evidence type="ECO:0000313" key="2">
    <source>
        <dbReference type="Proteomes" id="UP001222325"/>
    </source>
</evidence>
<name>A0AAD6UHL9_9AGAR</name>
<dbReference type="EMBL" id="JARJCN010000004">
    <property type="protein sequence ID" value="KAJ7101479.1"/>
    <property type="molecule type" value="Genomic_DNA"/>
</dbReference>
<dbReference type="InterPro" id="IPR032675">
    <property type="entry name" value="LRR_dom_sf"/>
</dbReference>
<gene>
    <name evidence="1" type="ORF">B0H15DRAFT_796262</name>
</gene>
<organism evidence="1 2">
    <name type="scientific">Mycena belliarum</name>
    <dbReference type="NCBI Taxonomy" id="1033014"/>
    <lineage>
        <taxon>Eukaryota</taxon>
        <taxon>Fungi</taxon>
        <taxon>Dikarya</taxon>
        <taxon>Basidiomycota</taxon>
        <taxon>Agaricomycotina</taxon>
        <taxon>Agaricomycetes</taxon>
        <taxon>Agaricomycetidae</taxon>
        <taxon>Agaricales</taxon>
        <taxon>Marasmiineae</taxon>
        <taxon>Mycenaceae</taxon>
        <taxon>Mycena</taxon>
    </lineage>
</organism>
<dbReference type="Gene3D" id="3.80.10.10">
    <property type="entry name" value="Ribonuclease Inhibitor"/>
    <property type="match status" value="1"/>
</dbReference>
<proteinExistence type="predicted"/>
<sequence>MVCRAWSPHAQRLLFRRVILPRNLYREPHLRGTSRNSLPSLVEAIDTATERGRWLANSIVSLTVRHTGRLQISDPTALATVLLRTPNLRHLDVTTMCCRFDTDTLELLARECGPRITSLCILQDFSLSPRIQHSRTLNNIVAALHAVRLVEITLQLSSEPLLPPLALPPRLRLAALKLNTTVGHNIGPYVTSLVGEGAELQLFAHKSKGSQASDRGDVLRAHAVHLRSLSVRGLDNDDAATLALCTRLERLELACFPDPAMLALIPRSITALAIAGDLPGSVEELAAELAASAFPDLKSLTWFSCIWWHADGGPLGVLQAACTAQGIELRVYTGSSDLLVDDAVELELRRKYIRI</sequence>
<dbReference type="Proteomes" id="UP001222325">
    <property type="component" value="Unassembled WGS sequence"/>
</dbReference>
<dbReference type="AlphaFoldDB" id="A0AAD6UHL9"/>
<reference evidence="1" key="1">
    <citation type="submission" date="2023-03" db="EMBL/GenBank/DDBJ databases">
        <title>Massive genome expansion in bonnet fungi (Mycena s.s.) driven by repeated elements and novel gene families across ecological guilds.</title>
        <authorList>
            <consortium name="Lawrence Berkeley National Laboratory"/>
            <person name="Harder C.B."/>
            <person name="Miyauchi S."/>
            <person name="Viragh M."/>
            <person name="Kuo A."/>
            <person name="Thoen E."/>
            <person name="Andreopoulos B."/>
            <person name="Lu D."/>
            <person name="Skrede I."/>
            <person name="Drula E."/>
            <person name="Henrissat B."/>
            <person name="Morin E."/>
            <person name="Kohler A."/>
            <person name="Barry K."/>
            <person name="LaButti K."/>
            <person name="Morin E."/>
            <person name="Salamov A."/>
            <person name="Lipzen A."/>
            <person name="Mereny Z."/>
            <person name="Hegedus B."/>
            <person name="Baldrian P."/>
            <person name="Stursova M."/>
            <person name="Weitz H."/>
            <person name="Taylor A."/>
            <person name="Grigoriev I.V."/>
            <person name="Nagy L.G."/>
            <person name="Martin F."/>
            <person name="Kauserud H."/>
        </authorList>
    </citation>
    <scope>NUCLEOTIDE SEQUENCE</scope>
    <source>
        <strain evidence="1">CBHHK173m</strain>
    </source>
</reference>
<accession>A0AAD6UHL9</accession>
<comment type="caution">
    <text evidence="1">The sequence shown here is derived from an EMBL/GenBank/DDBJ whole genome shotgun (WGS) entry which is preliminary data.</text>
</comment>